<keyword evidence="2" id="KW-0804">Transcription</keyword>
<evidence type="ECO:0000259" key="3">
    <source>
        <dbReference type="PROSITE" id="PS01124"/>
    </source>
</evidence>
<dbReference type="PANTHER" id="PTHR11019">
    <property type="entry name" value="HTH-TYPE TRANSCRIPTIONAL REGULATOR NIMR"/>
    <property type="match status" value="1"/>
</dbReference>
<evidence type="ECO:0000256" key="2">
    <source>
        <dbReference type="ARBA" id="ARBA00023163"/>
    </source>
</evidence>
<dbReference type="Proteomes" id="UP000035034">
    <property type="component" value="Unassembled WGS sequence"/>
</dbReference>
<keyword evidence="5" id="KW-1185">Reference proteome</keyword>
<dbReference type="Pfam" id="PF12833">
    <property type="entry name" value="HTH_18"/>
    <property type="match status" value="1"/>
</dbReference>
<dbReference type="eggNOG" id="COG2207">
    <property type="taxonomic scope" value="Bacteria"/>
</dbReference>
<keyword evidence="1" id="KW-0805">Transcription regulation</keyword>
<dbReference type="Gene3D" id="1.10.10.60">
    <property type="entry name" value="Homeodomain-like"/>
    <property type="match status" value="1"/>
</dbReference>
<organism evidence="4 5">
    <name type="scientific">Gordonia effusa NBRC 100432</name>
    <dbReference type="NCBI Taxonomy" id="1077974"/>
    <lineage>
        <taxon>Bacteria</taxon>
        <taxon>Bacillati</taxon>
        <taxon>Actinomycetota</taxon>
        <taxon>Actinomycetes</taxon>
        <taxon>Mycobacteriales</taxon>
        <taxon>Gordoniaceae</taxon>
        <taxon>Gordonia</taxon>
    </lineage>
</organism>
<evidence type="ECO:0000256" key="1">
    <source>
        <dbReference type="ARBA" id="ARBA00023015"/>
    </source>
</evidence>
<reference evidence="4 5" key="1">
    <citation type="submission" date="2011-12" db="EMBL/GenBank/DDBJ databases">
        <title>Whole genome shotgun sequence of Gordonia effusa NBRC 100432.</title>
        <authorList>
            <person name="Yoshida I."/>
            <person name="Takarada H."/>
            <person name="Hosoyama A."/>
            <person name="Tsuchikane K."/>
            <person name="Katsumata H."/>
            <person name="Yamazaki S."/>
            <person name="Fujita N."/>
        </authorList>
    </citation>
    <scope>NUCLEOTIDE SEQUENCE [LARGE SCALE GENOMIC DNA]</scope>
    <source>
        <strain evidence="4 5">NBRC 100432</strain>
    </source>
</reference>
<proteinExistence type="predicted"/>
<gene>
    <name evidence="4" type="ORF">GOEFS_028_00420</name>
</gene>
<feature type="domain" description="HTH araC/xylS-type" evidence="3">
    <location>
        <begin position="22"/>
        <end position="120"/>
    </location>
</feature>
<sequence>MRPNEAVIDNRFMPSDVPARPDPWRRLLDAVLDADNQTLDDMADGAHTSSFHFNRQIRQRLGEPPVALRRRITLERAAWLIQRGTSVTDCAFDSGYESVEGFSRAFARAFGHPPTAMPPATDRGHWLPAPNGLHFHSPTVLYVDAGHATEHSAGDVLALMIRHDLDDTRELLRVCGGVGPDDYRRQRLTGHQVLPWHGAEESIAAVASRLVRTKLPWLATIEGAAAPVLDGPDDVATLRAEHERIAPRWLAVIRDVERRDAWSDMIIDALCDPPESFLMSQIVAHELTFAAHRRQLLRWMLTNAGIELDSPTTDPDPIMWHRRIWHADS</sequence>
<dbReference type="GO" id="GO:0003700">
    <property type="term" value="F:DNA-binding transcription factor activity"/>
    <property type="evidence" value="ECO:0007669"/>
    <property type="project" value="InterPro"/>
</dbReference>
<dbReference type="AlphaFoldDB" id="H0QX27"/>
<accession>H0QX27</accession>
<dbReference type="InterPro" id="IPR009057">
    <property type="entry name" value="Homeodomain-like_sf"/>
</dbReference>
<dbReference type="STRING" id="1077974.GOEFS_028_00420"/>
<dbReference type="InterPro" id="IPR018060">
    <property type="entry name" value="HTH_AraC"/>
</dbReference>
<evidence type="ECO:0000313" key="5">
    <source>
        <dbReference type="Proteomes" id="UP000035034"/>
    </source>
</evidence>
<dbReference type="EMBL" id="BAEH01000028">
    <property type="protein sequence ID" value="GAB17378.1"/>
    <property type="molecule type" value="Genomic_DNA"/>
</dbReference>
<protein>
    <submittedName>
        <fullName evidence="4">Putative AraC family transcriptional regulator</fullName>
    </submittedName>
</protein>
<dbReference type="SMART" id="SM00342">
    <property type="entry name" value="HTH_ARAC"/>
    <property type="match status" value="1"/>
</dbReference>
<dbReference type="SUPFAM" id="SSF46689">
    <property type="entry name" value="Homeodomain-like"/>
    <property type="match status" value="1"/>
</dbReference>
<dbReference type="PANTHER" id="PTHR11019:SF159">
    <property type="entry name" value="TRANSCRIPTIONAL REGULATOR-RELATED"/>
    <property type="match status" value="1"/>
</dbReference>
<dbReference type="PROSITE" id="PS01124">
    <property type="entry name" value="HTH_ARAC_FAMILY_2"/>
    <property type="match status" value="1"/>
</dbReference>
<evidence type="ECO:0000313" key="4">
    <source>
        <dbReference type="EMBL" id="GAB17378.1"/>
    </source>
</evidence>
<comment type="caution">
    <text evidence="4">The sequence shown here is derived from an EMBL/GenBank/DDBJ whole genome shotgun (WGS) entry which is preliminary data.</text>
</comment>
<dbReference type="GO" id="GO:0043565">
    <property type="term" value="F:sequence-specific DNA binding"/>
    <property type="evidence" value="ECO:0007669"/>
    <property type="project" value="InterPro"/>
</dbReference>
<name>H0QX27_9ACTN</name>